<comment type="caution">
    <text evidence="5">The sequence shown here is derived from an EMBL/GenBank/DDBJ whole genome shotgun (WGS) entry which is preliminary data.</text>
</comment>
<dbReference type="SUPFAM" id="SSF103190">
    <property type="entry name" value="Sensory domain-like"/>
    <property type="match status" value="2"/>
</dbReference>
<dbReference type="InterPro" id="IPR048760">
    <property type="entry name" value="VP0354-like_sensor_dom"/>
</dbReference>
<organism evidence="5 6">
    <name type="scientific">Marichromatium bheemlicum</name>
    <dbReference type="NCBI Taxonomy" id="365339"/>
    <lineage>
        <taxon>Bacteria</taxon>
        <taxon>Pseudomonadati</taxon>
        <taxon>Pseudomonadota</taxon>
        <taxon>Gammaproteobacteria</taxon>
        <taxon>Chromatiales</taxon>
        <taxon>Chromatiaceae</taxon>
        <taxon>Marichromatium</taxon>
    </lineage>
</organism>
<keyword evidence="3" id="KW-0472">Membrane</keyword>
<feature type="domain" description="GGDEF" evidence="4">
    <location>
        <begin position="396"/>
        <end position="528"/>
    </location>
</feature>
<dbReference type="Proteomes" id="UP000740754">
    <property type="component" value="Unassembled WGS sequence"/>
</dbReference>
<keyword evidence="6" id="KW-1185">Reference proteome</keyword>
<accession>A0ABX1IDR1</accession>
<evidence type="ECO:0000256" key="2">
    <source>
        <dbReference type="ARBA" id="ARBA00034247"/>
    </source>
</evidence>
<reference evidence="5 6" key="1">
    <citation type="submission" date="2020-04" db="EMBL/GenBank/DDBJ databases">
        <title>Draft Whole-Genome sequence of Marichromatium bheemlicum DSM 18632, type strain.</title>
        <authorList>
            <person name="Kyndt J.A."/>
            <person name="Meyer T.E."/>
        </authorList>
    </citation>
    <scope>NUCLEOTIDE SEQUENCE [LARGE SCALE GENOMIC DNA]</scope>
    <source>
        <strain evidence="5 6">DSM 18632</strain>
    </source>
</reference>
<evidence type="ECO:0000313" key="6">
    <source>
        <dbReference type="Proteomes" id="UP000740754"/>
    </source>
</evidence>
<dbReference type="InterPro" id="IPR000160">
    <property type="entry name" value="GGDEF_dom"/>
</dbReference>
<evidence type="ECO:0000256" key="1">
    <source>
        <dbReference type="ARBA" id="ARBA00012528"/>
    </source>
</evidence>
<dbReference type="NCBIfam" id="TIGR00254">
    <property type="entry name" value="GGDEF"/>
    <property type="match status" value="1"/>
</dbReference>
<dbReference type="InterPro" id="IPR029151">
    <property type="entry name" value="Sensor-like_sf"/>
</dbReference>
<feature type="transmembrane region" description="Helical" evidence="3">
    <location>
        <begin position="323"/>
        <end position="345"/>
    </location>
</feature>
<dbReference type="Pfam" id="PF00990">
    <property type="entry name" value="GGDEF"/>
    <property type="match status" value="1"/>
</dbReference>
<dbReference type="RefSeq" id="WP_168670530.1">
    <property type="nucleotide sequence ID" value="NZ_JAAXKX010000022.1"/>
</dbReference>
<evidence type="ECO:0000259" key="4">
    <source>
        <dbReference type="PROSITE" id="PS50887"/>
    </source>
</evidence>
<gene>
    <name evidence="5" type="ORF">HF203_13415</name>
</gene>
<dbReference type="Gene3D" id="3.30.70.270">
    <property type="match status" value="1"/>
</dbReference>
<dbReference type="PANTHER" id="PTHR45138">
    <property type="entry name" value="REGULATORY COMPONENTS OF SENSORY TRANSDUCTION SYSTEM"/>
    <property type="match status" value="1"/>
</dbReference>
<dbReference type="InterPro" id="IPR050469">
    <property type="entry name" value="Diguanylate_Cyclase"/>
</dbReference>
<name>A0ABX1IDR1_9GAMM</name>
<dbReference type="SUPFAM" id="SSF55073">
    <property type="entry name" value="Nucleotide cyclase"/>
    <property type="match status" value="1"/>
</dbReference>
<dbReference type="Gene3D" id="3.30.450.20">
    <property type="entry name" value="PAS domain"/>
    <property type="match status" value="2"/>
</dbReference>
<keyword evidence="3" id="KW-0812">Transmembrane</keyword>
<dbReference type="CDD" id="cd01949">
    <property type="entry name" value="GGDEF"/>
    <property type="match status" value="1"/>
</dbReference>
<evidence type="ECO:0000256" key="3">
    <source>
        <dbReference type="SAM" id="Phobius"/>
    </source>
</evidence>
<protein>
    <recommendedName>
        <fullName evidence="1">diguanylate cyclase</fullName>
        <ecNumber evidence="1">2.7.7.65</ecNumber>
    </recommendedName>
</protein>
<dbReference type="InterPro" id="IPR029787">
    <property type="entry name" value="Nucleotide_cyclase"/>
</dbReference>
<proteinExistence type="predicted"/>
<dbReference type="Pfam" id="PF21623">
    <property type="entry name" value="HK_sensor_dom_bact"/>
    <property type="match status" value="1"/>
</dbReference>
<sequence>MNAVGVQGFWRLYLPLAGVLVVLLVLVWGWSVRQLHRELDAAAWAGVDELVRLIENKLDHVASDTLTLAHQHVLRRYLETGDRDWLPLIAAELANRIHYARRYQKIRLIDETGHEVVRVESLADAILVVPEAALQDKSDRYYVEATLGLEPGALYVSPLDLSVENGEILLPLLPLLRVGTPVFDADGHVRGMLIISYRAGQLLERLADFGQGGPIEPMLINCAGYWLLAPEPGMAWGFMLRERAQQRMQLRYPQVWARMRHHPAGLVRVEQGTFVYRDVMPLQGHYPVYSAACAGGDEEVATASLLRWHVVAFVEQARYARAAVAPTLVISGLGVLLLAMLACAVRARAALRADRRARLEQLQRQARSDGLTGLANRIAFEERTDLEIGRAARHQRRFALCLLDLDGFKAINDRQGHLRGDEVLCDVADVLAKHLRNGSDDLASRFGGDEFGLLLCELTELEQAQTILADLCRRIAAGDWDGQQVTVSIGVAFYPDHATSRTGLLRAADVAMYRAKMRGKNCVVVAGGPDHDASSR</sequence>
<dbReference type="EMBL" id="JAAXKX010000022">
    <property type="protein sequence ID" value="NKN34221.1"/>
    <property type="molecule type" value="Genomic_DNA"/>
</dbReference>
<dbReference type="SMART" id="SM00267">
    <property type="entry name" value="GGDEF"/>
    <property type="match status" value="1"/>
</dbReference>
<keyword evidence="3" id="KW-1133">Transmembrane helix</keyword>
<dbReference type="EC" id="2.7.7.65" evidence="1"/>
<dbReference type="PROSITE" id="PS50887">
    <property type="entry name" value="GGDEF"/>
    <property type="match status" value="1"/>
</dbReference>
<feature type="transmembrane region" description="Helical" evidence="3">
    <location>
        <begin position="12"/>
        <end position="30"/>
    </location>
</feature>
<dbReference type="PANTHER" id="PTHR45138:SF9">
    <property type="entry name" value="DIGUANYLATE CYCLASE DGCM-RELATED"/>
    <property type="match status" value="1"/>
</dbReference>
<evidence type="ECO:0000313" key="5">
    <source>
        <dbReference type="EMBL" id="NKN34221.1"/>
    </source>
</evidence>
<dbReference type="InterPro" id="IPR043128">
    <property type="entry name" value="Rev_trsase/Diguanyl_cyclase"/>
</dbReference>
<comment type="catalytic activity">
    <reaction evidence="2">
        <text>2 GTP = 3',3'-c-di-GMP + 2 diphosphate</text>
        <dbReference type="Rhea" id="RHEA:24898"/>
        <dbReference type="ChEBI" id="CHEBI:33019"/>
        <dbReference type="ChEBI" id="CHEBI:37565"/>
        <dbReference type="ChEBI" id="CHEBI:58805"/>
        <dbReference type="EC" id="2.7.7.65"/>
    </reaction>
</comment>